<evidence type="ECO:0000313" key="3">
    <source>
        <dbReference type="EMBL" id="EMT54281.1"/>
    </source>
</evidence>
<evidence type="ECO:0000313" key="4">
    <source>
        <dbReference type="Proteomes" id="UP000012081"/>
    </source>
</evidence>
<sequence length="279" mass="33057">MEELLTKLLSSLQLPAILIAVLTIGFRLITFLPITFITAQEIENKLYTKEQRLLRQFILYISKMILATMFMLPLGEYFATNPKWYHPWVAIILLVCIMIFFFYIFWMAENRKNVTYITKRKNKLLFLLGSMFYLAATTLLPPYFLGSSLGLMYPELKDSIPFEFLLALMVIFFFCSIFIVYMLKILNKVWPLKTEKVVSIQIEKDGQTEKWYLLYPIKAERYLIGDHYIPELCKRNRIITKEALVEKEFIIENLNDQRKDYSKAENNVNEDTKEMPLNQ</sequence>
<gene>
    <name evidence="3" type="ORF">I532_01705</name>
</gene>
<protein>
    <submittedName>
        <fullName evidence="3">Uncharacterized protein</fullName>
    </submittedName>
</protein>
<accession>M8E4S2</accession>
<keyword evidence="2" id="KW-1133">Transmembrane helix</keyword>
<reference evidence="3 4" key="1">
    <citation type="submission" date="2013-03" db="EMBL/GenBank/DDBJ databases">
        <title>Assembly of a new bacterial strain Brevibacillus borstelensis AK1.</title>
        <authorList>
            <person name="Rajan I."/>
            <person name="PoliReddy D."/>
            <person name="Sugumar T."/>
            <person name="Rathinam K."/>
            <person name="Alqarawi S."/>
            <person name="Khalil A.B."/>
            <person name="Sivakumar N."/>
        </authorList>
    </citation>
    <scope>NUCLEOTIDE SEQUENCE [LARGE SCALE GENOMIC DNA]</scope>
    <source>
        <strain evidence="3 4">AK1</strain>
    </source>
</reference>
<dbReference type="EMBL" id="APBN01000001">
    <property type="protein sequence ID" value="EMT54281.1"/>
    <property type="molecule type" value="Genomic_DNA"/>
</dbReference>
<feature type="transmembrane region" description="Helical" evidence="2">
    <location>
        <begin position="57"/>
        <end position="79"/>
    </location>
</feature>
<keyword evidence="1" id="KW-0175">Coiled coil</keyword>
<comment type="caution">
    <text evidence="3">The sequence shown here is derived from an EMBL/GenBank/DDBJ whole genome shotgun (WGS) entry which is preliminary data.</text>
</comment>
<evidence type="ECO:0000256" key="2">
    <source>
        <dbReference type="SAM" id="Phobius"/>
    </source>
</evidence>
<feature type="coiled-coil region" evidence="1">
    <location>
        <begin position="247"/>
        <end position="274"/>
    </location>
</feature>
<name>M8E4S2_9BACL</name>
<feature type="transmembrane region" description="Helical" evidence="2">
    <location>
        <begin position="164"/>
        <end position="183"/>
    </location>
</feature>
<feature type="transmembrane region" description="Helical" evidence="2">
    <location>
        <begin position="125"/>
        <end position="144"/>
    </location>
</feature>
<organism evidence="3 4">
    <name type="scientific">Brevibacillus borstelensis AK1</name>
    <dbReference type="NCBI Taxonomy" id="1300222"/>
    <lineage>
        <taxon>Bacteria</taxon>
        <taxon>Bacillati</taxon>
        <taxon>Bacillota</taxon>
        <taxon>Bacilli</taxon>
        <taxon>Bacillales</taxon>
        <taxon>Paenibacillaceae</taxon>
        <taxon>Brevibacillus</taxon>
    </lineage>
</organism>
<dbReference type="PATRIC" id="fig|1300222.3.peg.349"/>
<evidence type="ECO:0000256" key="1">
    <source>
        <dbReference type="SAM" id="Coils"/>
    </source>
</evidence>
<dbReference type="AlphaFoldDB" id="M8E4S2"/>
<dbReference type="STRING" id="1300222.I532_01705"/>
<keyword evidence="2" id="KW-0812">Transmembrane</keyword>
<dbReference type="RefSeq" id="WP_003386001.1">
    <property type="nucleotide sequence ID" value="NZ_APBN01000001.1"/>
</dbReference>
<feature type="transmembrane region" description="Helical" evidence="2">
    <location>
        <begin position="12"/>
        <end position="36"/>
    </location>
</feature>
<dbReference type="OrthoDB" id="9952532at2"/>
<dbReference type="Proteomes" id="UP000012081">
    <property type="component" value="Unassembled WGS sequence"/>
</dbReference>
<keyword evidence="2" id="KW-0472">Membrane</keyword>
<feature type="transmembrane region" description="Helical" evidence="2">
    <location>
        <begin position="85"/>
        <end position="105"/>
    </location>
</feature>
<keyword evidence="4" id="KW-1185">Reference proteome</keyword>
<proteinExistence type="predicted"/>